<dbReference type="Proteomes" id="UP000000311">
    <property type="component" value="Unassembled WGS sequence"/>
</dbReference>
<evidence type="ECO:0000313" key="2">
    <source>
        <dbReference type="EMBL" id="EFN60428.1"/>
    </source>
</evidence>
<feature type="region of interest" description="Disordered" evidence="1">
    <location>
        <begin position="83"/>
        <end position="145"/>
    </location>
</feature>
<keyword evidence="3" id="KW-1185">Reference proteome</keyword>
<accession>E2B1S2</accession>
<name>E2B1S2_CAMFO</name>
<reference evidence="2 3" key="1">
    <citation type="journal article" date="2010" name="Science">
        <title>Genomic comparison of the ants Camponotus floridanus and Harpegnathos saltator.</title>
        <authorList>
            <person name="Bonasio R."/>
            <person name="Zhang G."/>
            <person name="Ye C."/>
            <person name="Mutti N.S."/>
            <person name="Fang X."/>
            <person name="Qin N."/>
            <person name="Donahue G."/>
            <person name="Yang P."/>
            <person name="Li Q."/>
            <person name="Li C."/>
            <person name="Zhang P."/>
            <person name="Huang Z."/>
            <person name="Berger S.L."/>
            <person name="Reinberg D."/>
            <person name="Wang J."/>
            <person name="Liebig J."/>
        </authorList>
    </citation>
    <scope>NUCLEOTIDE SEQUENCE [LARGE SCALE GENOMIC DNA]</scope>
    <source>
        <strain evidence="3">C129</strain>
    </source>
</reference>
<organism evidence="3">
    <name type="scientific">Camponotus floridanus</name>
    <name type="common">Florida carpenter ant</name>
    <dbReference type="NCBI Taxonomy" id="104421"/>
    <lineage>
        <taxon>Eukaryota</taxon>
        <taxon>Metazoa</taxon>
        <taxon>Ecdysozoa</taxon>
        <taxon>Arthropoda</taxon>
        <taxon>Hexapoda</taxon>
        <taxon>Insecta</taxon>
        <taxon>Pterygota</taxon>
        <taxon>Neoptera</taxon>
        <taxon>Endopterygota</taxon>
        <taxon>Hymenoptera</taxon>
        <taxon>Apocrita</taxon>
        <taxon>Aculeata</taxon>
        <taxon>Formicoidea</taxon>
        <taxon>Formicidae</taxon>
        <taxon>Formicinae</taxon>
        <taxon>Camponotus</taxon>
    </lineage>
</organism>
<sequence length="145" mass="16138">MTLPGSPSTGLPMSPCYRRFINPTREPNKLIIVTSSSPLFLFFFPVSFQFRRLGDESLAAESEAVQRVRMIVEDAGRPRKSCVSTAVSSRLDLGPRASDDTRNNDRSSWQLPSRRLVTQPPTQPSLSAELSFSSRTAEPVVQPRN</sequence>
<gene>
    <name evidence="2" type="ORF">EAG_02142</name>
</gene>
<dbReference type="AlphaFoldDB" id="E2B1S2"/>
<dbReference type="EMBL" id="GL444953">
    <property type="protein sequence ID" value="EFN60428.1"/>
    <property type="molecule type" value="Genomic_DNA"/>
</dbReference>
<evidence type="ECO:0000256" key="1">
    <source>
        <dbReference type="SAM" id="MobiDB-lite"/>
    </source>
</evidence>
<evidence type="ECO:0000313" key="3">
    <source>
        <dbReference type="Proteomes" id="UP000000311"/>
    </source>
</evidence>
<proteinExistence type="predicted"/>
<feature type="compositionally biased region" description="Polar residues" evidence="1">
    <location>
        <begin position="124"/>
        <end position="136"/>
    </location>
</feature>
<dbReference type="InParanoid" id="E2B1S2"/>
<protein>
    <submittedName>
        <fullName evidence="2">Uncharacterized protein</fullName>
    </submittedName>
</protein>